<protein>
    <submittedName>
        <fullName evidence="8">2-aminoadipate transaminase</fullName>
        <ecNumber evidence="8">2.6.1.39</ecNumber>
    </submittedName>
</protein>
<dbReference type="AlphaFoldDB" id="A0A645A2R9"/>
<dbReference type="InterPro" id="IPR015422">
    <property type="entry name" value="PyrdxlP-dep_Trfase_small"/>
</dbReference>
<dbReference type="Pfam" id="PF00155">
    <property type="entry name" value="Aminotran_1_2"/>
    <property type="match status" value="1"/>
</dbReference>
<gene>
    <name evidence="8" type="primary">lysN_20</name>
    <name evidence="8" type="ORF">SDC9_94201</name>
</gene>
<sequence>MSGYSKRMDYMRGSADIMRQLFEALGDPGTISLGGGAPASIALPVEEIGQITAELFAPGGRGAEMLQYGNPRGLADLRQVVCDHLLAPKGIHADPKNVVITSGGLEGLYLTAQVFLDPGDVVLVESPTFVQTLETFQLMEARPIACECDKDGFVLDKLEADIQKYKPKLIYVIPTFQNPSGNTTSAPRRKALAELGAKYDVLVLEDDPYSEMRYSGEELKPVKYYDKTGHVIYANSFSKIFSPGSRLGYVYAEGDIIDRMYDVKTATNAHTAMLSQVLCAEYFKRGNYPAHLKYIREVHKERRDAMMEALKEFMPEGVTWTYPDGGLFTWLKVPDHISTSALFEEVKAAGVTYLPGIYFYAPGQPARDCFMRISFSSNPPEVLREAVRRLAGVLRTKM</sequence>
<dbReference type="InterPro" id="IPR004839">
    <property type="entry name" value="Aminotransferase_I/II_large"/>
</dbReference>
<dbReference type="GO" id="GO:0030170">
    <property type="term" value="F:pyridoxal phosphate binding"/>
    <property type="evidence" value="ECO:0007669"/>
    <property type="project" value="InterPro"/>
</dbReference>
<keyword evidence="5 8" id="KW-0808">Transferase</keyword>
<dbReference type="EMBL" id="VSSQ01011697">
    <property type="protein sequence ID" value="MPM47490.1"/>
    <property type="molecule type" value="Genomic_DNA"/>
</dbReference>
<dbReference type="Gene3D" id="3.40.640.10">
    <property type="entry name" value="Type I PLP-dependent aspartate aminotransferase-like (Major domain)"/>
    <property type="match status" value="1"/>
</dbReference>
<dbReference type="PANTHER" id="PTHR42790:SF19">
    <property type="entry name" value="KYNURENINE_ALPHA-AMINOADIPATE AMINOTRANSFERASE, MITOCHONDRIAL"/>
    <property type="match status" value="1"/>
</dbReference>
<dbReference type="SUPFAM" id="SSF53383">
    <property type="entry name" value="PLP-dependent transferases"/>
    <property type="match status" value="1"/>
</dbReference>
<dbReference type="CDD" id="cd00609">
    <property type="entry name" value="AAT_like"/>
    <property type="match status" value="1"/>
</dbReference>
<dbReference type="GO" id="GO:1901605">
    <property type="term" value="P:alpha-amino acid metabolic process"/>
    <property type="evidence" value="ECO:0007669"/>
    <property type="project" value="TreeGrafter"/>
</dbReference>
<proteinExistence type="inferred from homology"/>
<dbReference type="InterPro" id="IPR015424">
    <property type="entry name" value="PyrdxlP-dep_Trfase"/>
</dbReference>
<comment type="caution">
    <text evidence="8">The sequence shown here is derived from an EMBL/GenBank/DDBJ whole genome shotgun (WGS) entry which is preliminary data.</text>
</comment>
<feature type="domain" description="Aminotransferase class I/classII large" evidence="7">
    <location>
        <begin position="62"/>
        <end position="390"/>
    </location>
</feature>
<evidence type="ECO:0000313" key="8">
    <source>
        <dbReference type="EMBL" id="MPM47490.1"/>
    </source>
</evidence>
<dbReference type="Gene3D" id="3.90.1150.10">
    <property type="entry name" value="Aspartate Aminotransferase, domain 1"/>
    <property type="match status" value="1"/>
</dbReference>
<evidence type="ECO:0000256" key="3">
    <source>
        <dbReference type="ARBA" id="ARBA00011738"/>
    </source>
</evidence>
<keyword evidence="4 8" id="KW-0032">Aminotransferase</keyword>
<keyword evidence="6" id="KW-0663">Pyridoxal phosphate</keyword>
<dbReference type="EC" id="2.6.1.39" evidence="8"/>
<comment type="subunit">
    <text evidence="3">Homodimer.</text>
</comment>
<evidence type="ECO:0000256" key="2">
    <source>
        <dbReference type="ARBA" id="ARBA00007441"/>
    </source>
</evidence>
<evidence type="ECO:0000256" key="4">
    <source>
        <dbReference type="ARBA" id="ARBA00022576"/>
    </source>
</evidence>
<evidence type="ECO:0000256" key="1">
    <source>
        <dbReference type="ARBA" id="ARBA00001933"/>
    </source>
</evidence>
<dbReference type="InterPro" id="IPR015421">
    <property type="entry name" value="PyrdxlP-dep_Trfase_major"/>
</dbReference>
<dbReference type="PANTHER" id="PTHR42790">
    <property type="entry name" value="AMINOTRANSFERASE"/>
    <property type="match status" value="1"/>
</dbReference>
<comment type="cofactor">
    <cofactor evidence="1">
        <name>pyridoxal 5'-phosphate</name>
        <dbReference type="ChEBI" id="CHEBI:597326"/>
    </cofactor>
</comment>
<name>A0A645A2R9_9ZZZZ</name>
<evidence type="ECO:0000256" key="6">
    <source>
        <dbReference type="ARBA" id="ARBA00022898"/>
    </source>
</evidence>
<organism evidence="8">
    <name type="scientific">bioreactor metagenome</name>
    <dbReference type="NCBI Taxonomy" id="1076179"/>
    <lineage>
        <taxon>unclassified sequences</taxon>
        <taxon>metagenomes</taxon>
        <taxon>ecological metagenomes</taxon>
    </lineage>
</organism>
<accession>A0A645A2R9</accession>
<dbReference type="GO" id="GO:0047536">
    <property type="term" value="F:2-aminoadipate transaminase activity"/>
    <property type="evidence" value="ECO:0007669"/>
    <property type="project" value="UniProtKB-EC"/>
</dbReference>
<comment type="similarity">
    <text evidence="2">Belongs to the class-I pyridoxal-phosphate-dependent aminotransferase family.</text>
</comment>
<dbReference type="FunFam" id="3.40.640.10:FF:000053">
    <property type="entry name" value="Aminotransferase, class I"/>
    <property type="match status" value="1"/>
</dbReference>
<evidence type="ECO:0000259" key="7">
    <source>
        <dbReference type="Pfam" id="PF00155"/>
    </source>
</evidence>
<dbReference type="InterPro" id="IPR050859">
    <property type="entry name" value="Class-I_PLP-dep_aminotransf"/>
</dbReference>
<evidence type="ECO:0000256" key="5">
    <source>
        <dbReference type="ARBA" id="ARBA00022679"/>
    </source>
</evidence>
<reference evidence="8" key="1">
    <citation type="submission" date="2019-08" db="EMBL/GenBank/DDBJ databases">
        <authorList>
            <person name="Kucharzyk K."/>
            <person name="Murdoch R.W."/>
            <person name="Higgins S."/>
            <person name="Loffler F."/>
        </authorList>
    </citation>
    <scope>NUCLEOTIDE SEQUENCE</scope>
</reference>